<dbReference type="PANTHER" id="PTHR22811">
    <property type="entry name" value="TRANSMEMBRANE EMP24 DOMAIN-CONTAINING PROTEIN"/>
    <property type="match status" value="1"/>
</dbReference>
<proteinExistence type="inferred from homology"/>
<evidence type="ECO:0000256" key="10">
    <source>
        <dbReference type="SAM" id="Phobius"/>
    </source>
</evidence>
<evidence type="ECO:0000256" key="2">
    <source>
        <dbReference type="ARBA" id="ARBA00007104"/>
    </source>
</evidence>
<sequence length="258" mass="29450">MYTKLGNQTSTCSFLAMAFVSTVATLNSIFLIFLCYISYFNYVSGTEPSVPWYENLPAVAMDYKVHIDPGKEDCYFQYVNPGATFYVSFQVVRGGDGMAGFAVRNPQGTIVHPYQWKPNSEYQEQSSTGGYFSVCIDNQFSKFAGKLVNIYLTVVRYDMWEQYTKEVEELNMNMENFTTTITGVERNINEMLQYQHHTKGREAWDMNLLLGNNSYVVRWSIVQILVIAGTTIVQVYFVRKLFDLRTGGSGVGFSKTRI</sequence>
<comment type="subcellular location">
    <subcellularLocation>
        <location evidence="8">Endomembrane system</location>
        <topology evidence="8">Single-pass membrane protein</topology>
    </subcellularLocation>
    <subcellularLocation>
        <location evidence="1 9">Membrane</location>
        <topology evidence="1 9">Single-pass type I membrane protein</topology>
    </subcellularLocation>
</comment>
<dbReference type="AlphaFoldDB" id="A0ABD1E7B2"/>
<keyword evidence="4 9" id="KW-0812">Transmembrane</keyword>
<evidence type="ECO:0000256" key="6">
    <source>
        <dbReference type="ARBA" id="ARBA00022989"/>
    </source>
</evidence>
<gene>
    <name evidence="12" type="ORF">ABEB36_012986</name>
</gene>
<dbReference type="Pfam" id="PF01105">
    <property type="entry name" value="EMP24_GP25L"/>
    <property type="match status" value="1"/>
</dbReference>
<comment type="similarity">
    <text evidence="2 9">Belongs to the EMP24/GP25L family.</text>
</comment>
<keyword evidence="3" id="KW-0217">Developmental protein</keyword>
<keyword evidence="7 10" id="KW-0472">Membrane</keyword>
<protein>
    <recommendedName>
        <fullName evidence="11">GOLD domain-containing protein</fullName>
    </recommendedName>
</protein>
<feature type="domain" description="GOLD" evidence="11">
    <location>
        <begin position="72"/>
        <end position="154"/>
    </location>
</feature>
<accession>A0ABD1E7B2</accession>
<evidence type="ECO:0000256" key="1">
    <source>
        <dbReference type="ARBA" id="ARBA00004479"/>
    </source>
</evidence>
<dbReference type="InterPro" id="IPR009038">
    <property type="entry name" value="GOLD_dom"/>
</dbReference>
<evidence type="ECO:0000256" key="5">
    <source>
        <dbReference type="ARBA" id="ARBA00022729"/>
    </source>
</evidence>
<dbReference type="SMART" id="SM01190">
    <property type="entry name" value="EMP24_GP25L"/>
    <property type="match status" value="1"/>
</dbReference>
<keyword evidence="13" id="KW-1185">Reference proteome</keyword>
<dbReference type="PROSITE" id="PS50866">
    <property type="entry name" value="GOLD"/>
    <property type="match status" value="1"/>
</dbReference>
<evidence type="ECO:0000256" key="4">
    <source>
        <dbReference type="ARBA" id="ARBA00022692"/>
    </source>
</evidence>
<reference evidence="12 13" key="1">
    <citation type="submission" date="2024-05" db="EMBL/GenBank/DDBJ databases">
        <title>Genetic variation in Jamaican populations of the coffee berry borer (Hypothenemus hampei).</title>
        <authorList>
            <person name="Errbii M."/>
            <person name="Myrie A."/>
        </authorList>
    </citation>
    <scope>NUCLEOTIDE SEQUENCE [LARGE SCALE GENOMIC DNA]</scope>
    <source>
        <strain evidence="12">JA-Hopewell-2020-01-JO</strain>
        <tissue evidence="12">Whole body</tissue>
    </source>
</reference>
<dbReference type="InterPro" id="IPR015720">
    <property type="entry name" value="Emp24-like"/>
</dbReference>
<dbReference type="GO" id="GO:0012505">
    <property type="term" value="C:endomembrane system"/>
    <property type="evidence" value="ECO:0007669"/>
    <property type="project" value="UniProtKB-SubCell"/>
</dbReference>
<dbReference type="InterPro" id="IPR036598">
    <property type="entry name" value="GOLD_dom_sf"/>
</dbReference>
<keyword evidence="5" id="KW-0732">Signal</keyword>
<evidence type="ECO:0000256" key="3">
    <source>
        <dbReference type="ARBA" id="ARBA00022473"/>
    </source>
</evidence>
<dbReference type="SUPFAM" id="SSF101576">
    <property type="entry name" value="Supernatant protein factor (SPF), C-terminal domain"/>
    <property type="match status" value="1"/>
</dbReference>
<dbReference type="EMBL" id="JBDJPC010000010">
    <property type="protein sequence ID" value="KAL1490261.1"/>
    <property type="molecule type" value="Genomic_DNA"/>
</dbReference>
<name>A0ABD1E7B2_HYPHA</name>
<evidence type="ECO:0000313" key="13">
    <source>
        <dbReference type="Proteomes" id="UP001566132"/>
    </source>
</evidence>
<evidence type="ECO:0000256" key="7">
    <source>
        <dbReference type="ARBA" id="ARBA00023136"/>
    </source>
</evidence>
<dbReference type="Proteomes" id="UP001566132">
    <property type="component" value="Unassembled WGS sequence"/>
</dbReference>
<evidence type="ECO:0000259" key="11">
    <source>
        <dbReference type="PROSITE" id="PS50866"/>
    </source>
</evidence>
<organism evidence="12 13">
    <name type="scientific">Hypothenemus hampei</name>
    <name type="common">Coffee berry borer</name>
    <dbReference type="NCBI Taxonomy" id="57062"/>
    <lineage>
        <taxon>Eukaryota</taxon>
        <taxon>Metazoa</taxon>
        <taxon>Ecdysozoa</taxon>
        <taxon>Arthropoda</taxon>
        <taxon>Hexapoda</taxon>
        <taxon>Insecta</taxon>
        <taxon>Pterygota</taxon>
        <taxon>Neoptera</taxon>
        <taxon>Endopterygota</taxon>
        <taxon>Coleoptera</taxon>
        <taxon>Polyphaga</taxon>
        <taxon>Cucujiformia</taxon>
        <taxon>Curculionidae</taxon>
        <taxon>Scolytinae</taxon>
        <taxon>Hypothenemus</taxon>
    </lineage>
</organism>
<keyword evidence="6 10" id="KW-1133">Transmembrane helix</keyword>
<feature type="transmembrane region" description="Helical" evidence="10">
    <location>
        <begin position="12"/>
        <end position="39"/>
    </location>
</feature>
<dbReference type="GO" id="GO:0016020">
    <property type="term" value="C:membrane"/>
    <property type="evidence" value="ECO:0007669"/>
    <property type="project" value="UniProtKB-SubCell"/>
</dbReference>
<evidence type="ECO:0000313" key="12">
    <source>
        <dbReference type="EMBL" id="KAL1490261.1"/>
    </source>
</evidence>
<comment type="caution">
    <text evidence="12">The sequence shown here is derived from an EMBL/GenBank/DDBJ whole genome shotgun (WGS) entry which is preliminary data.</text>
</comment>
<feature type="transmembrane region" description="Helical" evidence="10">
    <location>
        <begin position="216"/>
        <end position="238"/>
    </location>
</feature>
<evidence type="ECO:0000256" key="8">
    <source>
        <dbReference type="ARBA" id="ARBA00037847"/>
    </source>
</evidence>
<evidence type="ECO:0000256" key="9">
    <source>
        <dbReference type="RuleBase" id="RU003827"/>
    </source>
</evidence>